<dbReference type="GO" id="GO:0016787">
    <property type="term" value="F:hydrolase activity"/>
    <property type="evidence" value="ECO:0007669"/>
    <property type="project" value="UniProtKB-KW"/>
</dbReference>
<dbReference type="InterPro" id="IPR036412">
    <property type="entry name" value="HAD-like_sf"/>
</dbReference>
<evidence type="ECO:0000313" key="1">
    <source>
        <dbReference type="EMBL" id="QNH95793.1"/>
    </source>
</evidence>
<dbReference type="Gene3D" id="1.10.150.240">
    <property type="entry name" value="Putative phosphatase, domain 2"/>
    <property type="match status" value="1"/>
</dbReference>
<dbReference type="PANTHER" id="PTHR43434">
    <property type="entry name" value="PHOSPHOGLYCOLATE PHOSPHATASE"/>
    <property type="match status" value="1"/>
</dbReference>
<dbReference type="KEGG" id="cans:GP473_03095"/>
<dbReference type="GO" id="GO:0005829">
    <property type="term" value="C:cytosol"/>
    <property type="evidence" value="ECO:0007669"/>
    <property type="project" value="TreeGrafter"/>
</dbReference>
<dbReference type="InterPro" id="IPR041492">
    <property type="entry name" value="HAD_2"/>
</dbReference>
<dbReference type="InterPro" id="IPR023198">
    <property type="entry name" value="PGP-like_dom2"/>
</dbReference>
<organism evidence="1 2">
    <name type="scientific">Corynebacterium anserum</name>
    <dbReference type="NCBI Taxonomy" id="2684406"/>
    <lineage>
        <taxon>Bacteria</taxon>
        <taxon>Bacillati</taxon>
        <taxon>Actinomycetota</taxon>
        <taxon>Actinomycetes</taxon>
        <taxon>Mycobacteriales</taxon>
        <taxon>Corynebacteriaceae</taxon>
        <taxon>Corynebacterium</taxon>
    </lineage>
</organism>
<dbReference type="RefSeq" id="WP_186277126.1">
    <property type="nucleotide sequence ID" value="NZ_CP046883.1"/>
</dbReference>
<proteinExistence type="predicted"/>
<dbReference type="Proteomes" id="UP000515275">
    <property type="component" value="Chromosome"/>
</dbReference>
<accession>A0A7G7YMS3</accession>
<keyword evidence="1" id="KW-0378">Hydrolase</keyword>
<dbReference type="SFLD" id="SFLDG01129">
    <property type="entry name" value="C1.5:_HAD__Beta-PGM__Phosphata"/>
    <property type="match status" value="1"/>
</dbReference>
<dbReference type="AlphaFoldDB" id="A0A7G7YMS3"/>
<dbReference type="Pfam" id="PF13419">
    <property type="entry name" value="HAD_2"/>
    <property type="match status" value="1"/>
</dbReference>
<dbReference type="InterPro" id="IPR023214">
    <property type="entry name" value="HAD_sf"/>
</dbReference>
<dbReference type="Gene3D" id="3.40.50.1000">
    <property type="entry name" value="HAD superfamily/HAD-like"/>
    <property type="match status" value="1"/>
</dbReference>
<evidence type="ECO:0000313" key="2">
    <source>
        <dbReference type="Proteomes" id="UP000515275"/>
    </source>
</evidence>
<dbReference type="SFLD" id="SFLDS00003">
    <property type="entry name" value="Haloacid_Dehalogenase"/>
    <property type="match status" value="1"/>
</dbReference>
<name>A0A7G7YMS3_9CORY</name>
<sequence>MNPEQHPKILLIDVDGTLVDSFPGIRDSFLYALDNNGISRPPQQEIARIPGPPMSQTMANLGLEGEVLDATLRSYLEHQAGGGWSNAHAFPGMKKLLARWRKQGIILSTATSKSMESAQRILTHFGMLPYFHVLAAADPDTGRQGKAMVIDYALTQLNAIPEIAHWRQDTGLSLDPGELLLIGDRIHDVEGASAHGIASVLVSWGYGDEQERAQANACAASPEELDHCVQRWFADRGQSIDT</sequence>
<protein>
    <submittedName>
        <fullName evidence="1">HAD hydrolase-like protein</fullName>
    </submittedName>
</protein>
<dbReference type="InterPro" id="IPR050155">
    <property type="entry name" value="HAD-like_hydrolase_sf"/>
</dbReference>
<keyword evidence="2" id="KW-1185">Reference proteome</keyword>
<dbReference type="GO" id="GO:0004713">
    <property type="term" value="F:protein tyrosine kinase activity"/>
    <property type="evidence" value="ECO:0007669"/>
    <property type="project" value="TreeGrafter"/>
</dbReference>
<dbReference type="PANTHER" id="PTHR43434:SF20">
    <property type="entry name" value="5'-NUCLEOTIDASE"/>
    <property type="match status" value="1"/>
</dbReference>
<dbReference type="SUPFAM" id="SSF56784">
    <property type="entry name" value="HAD-like"/>
    <property type="match status" value="1"/>
</dbReference>
<dbReference type="EMBL" id="CP046883">
    <property type="protein sequence ID" value="QNH95793.1"/>
    <property type="molecule type" value="Genomic_DNA"/>
</dbReference>
<gene>
    <name evidence="1" type="ORF">GP473_03095</name>
</gene>
<reference evidence="1 2" key="1">
    <citation type="submission" date="2019-12" db="EMBL/GenBank/DDBJ databases">
        <title>Corynebacterium sp. nov., isolated from feces of the Anser Albifrons in China.</title>
        <authorList>
            <person name="Liu Q."/>
        </authorList>
    </citation>
    <scope>NUCLEOTIDE SEQUENCE [LARGE SCALE GENOMIC DNA]</scope>
    <source>
        <strain evidence="1 2">23H37-10</strain>
    </source>
</reference>